<accession>A0A8T0TJ40</accession>
<proteinExistence type="predicted"/>
<organism evidence="2 3">
    <name type="scientific">Panicum virgatum</name>
    <name type="common">Blackwell switchgrass</name>
    <dbReference type="NCBI Taxonomy" id="38727"/>
    <lineage>
        <taxon>Eukaryota</taxon>
        <taxon>Viridiplantae</taxon>
        <taxon>Streptophyta</taxon>
        <taxon>Embryophyta</taxon>
        <taxon>Tracheophyta</taxon>
        <taxon>Spermatophyta</taxon>
        <taxon>Magnoliopsida</taxon>
        <taxon>Liliopsida</taxon>
        <taxon>Poales</taxon>
        <taxon>Poaceae</taxon>
        <taxon>PACMAD clade</taxon>
        <taxon>Panicoideae</taxon>
        <taxon>Panicodae</taxon>
        <taxon>Paniceae</taxon>
        <taxon>Panicinae</taxon>
        <taxon>Panicum</taxon>
        <taxon>Panicum sect. Hiantes</taxon>
    </lineage>
</organism>
<sequence length="61" mass="6619">MICPPSCSAVCSTSSSRFLLFLLQGGAGEIFLQPLTGHYVRYNVAQDVNVMGVKHMCQLAK</sequence>
<feature type="signal peptide" evidence="1">
    <location>
        <begin position="1"/>
        <end position="28"/>
    </location>
</feature>
<comment type="caution">
    <text evidence="2">The sequence shown here is derived from an EMBL/GenBank/DDBJ whole genome shotgun (WGS) entry which is preliminary data.</text>
</comment>
<evidence type="ECO:0000313" key="2">
    <source>
        <dbReference type="EMBL" id="KAG2610890.1"/>
    </source>
</evidence>
<feature type="chain" id="PRO_5035786424" evidence="1">
    <location>
        <begin position="29"/>
        <end position="61"/>
    </location>
</feature>
<evidence type="ECO:0000256" key="1">
    <source>
        <dbReference type="SAM" id="SignalP"/>
    </source>
</evidence>
<keyword evidence="3" id="KW-1185">Reference proteome</keyword>
<dbReference type="AlphaFoldDB" id="A0A8T0TJ40"/>
<dbReference type="EMBL" id="CM029043">
    <property type="protein sequence ID" value="KAG2610890.1"/>
    <property type="molecule type" value="Genomic_DNA"/>
</dbReference>
<evidence type="ECO:0000313" key="3">
    <source>
        <dbReference type="Proteomes" id="UP000823388"/>
    </source>
</evidence>
<protein>
    <submittedName>
        <fullName evidence="2">Uncharacterized protein</fullName>
    </submittedName>
</protein>
<dbReference type="Proteomes" id="UP000823388">
    <property type="component" value="Chromosome 4K"/>
</dbReference>
<name>A0A8T0TJ40_PANVG</name>
<gene>
    <name evidence="2" type="ORF">PVAP13_4KG220420</name>
</gene>
<reference evidence="2 3" key="1">
    <citation type="submission" date="2020-05" db="EMBL/GenBank/DDBJ databases">
        <title>WGS assembly of Panicum virgatum.</title>
        <authorList>
            <person name="Lovell J.T."/>
            <person name="Jenkins J."/>
            <person name="Shu S."/>
            <person name="Juenger T.E."/>
            <person name="Schmutz J."/>
        </authorList>
    </citation>
    <scope>NUCLEOTIDE SEQUENCE [LARGE SCALE GENOMIC DNA]</scope>
    <source>
        <strain evidence="3">cv. AP13</strain>
    </source>
</reference>
<keyword evidence="1" id="KW-0732">Signal</keyword>